<dbReference type="Proteomes" id="UP001332192">
    <property type="component" value="Chromosome"/>
</dbReference>
<protein>
    <submittedName>
        <fullName evidence="4">Clp protease N-terminal domain-containing protein</fullName>
    </submittedName>
</protein>
<dbReference type="CDD" id="cd22231">
    <property type="entry name" value="RHH_NikR_HicB-like"/>
    <property type="match status" value="1"/>
</dbReference>
<evidence type="ECO:0000259" key="3">
    <source>
        <dbReference type="PROSITE" id="PS51903"/>
    </source>
</evidence>
<feature type="region of interest" description="Disordered" evidence="2">
    <location>
        <begin position="361"/>
        <end position="386"/>
    </location>
</feature>
<feature type="compositionally biased region" description="Pro residues" evidence="2">
    <location>
        <begin position="372"/>
        <end position="386"/>
    </location>
</feature>
<reference evidence="4 5" key="1">
    <citation type="journal article" date="2024" name="Front. Microbiol.">
        <title>Novel thermophilic genera Geochorda gen. nov. and Carboxydochorda gen. nov. from the deep terrestrial subsurface reveal the ecophysiological diversity in the class Limnochordia.</title>
        <authorList>
            <person name="Karnachuk O.V."/>
            <person name="Lukina A.P."/>
            <person name="Avakyan M.R."/>
            <person name="Kadnikov V.V."/>
            <person name="Begmatov S."/>
            <person name="Beletsky A.V."/>
            <person name="Vlasova K.G."/>
            <person name="Novikov A.A."/>
            <person name="Shcherbakova V.A."/>
            <person name="Mardanov A.V."/>
            <person name="Ravin N.V."/>
        </authorList>
    </citation>
    <scope>NUCLEOTIDE SEQUENCE [LARGE SCALE GENOMIC DNA]</scope>
    <source>
        <strain evidence="4 5">L945</strain>
    </source>
</reference>
<proteinExistence type="predicted"/>
<keyword evidence="5" id="KW-1185">Reference proteome</keyword>
<evidence type="ECO:0000313" key="5">
    <source>
        <dbReference type="Proteomes" id="UP001332192"/>
    </source>
</evidence>
<sequence>MVEQPPGVPAEALERFSVAARKVVRQATEEARLRNQPVGPYHLLVAALLSEELAPKLVGNPTWMLHQVMALLPPKPPESEAPAEPPALSDEAKEILLSSVKRARLHGYPFVLVEHLLVAIVDRLSSGPDAPLVQRTGLAVEAAMAQGHFTSKAREAVRVAMEEARQRSQPVGAPHLLLGVLRSDGVSVRVIEEKARPLLAEQVAALLPPKPVEAGAVSDPPGLSQEAKEILLSALQKARLLGHRYVGTEHLLLAIVDRSPAYPETALLHQAGLTPETTTQEIRAVLEGGPRDTVVSVRLDQATLRTVDAMVRAGVARSRSEAVFLLARKGIEAHGEIFVQLQSKLAEIEAIEAEMRRLFGAAATTPESAQSPPTPGGSEPPKPSGA</sequence>
<dbReference type="Gene3D" id="1.10.1780.10">
    <property type="entry name" value="Clp, N-terminal domain"/>
    <property type="match status" value="2"/>
</dbReference>
<name>A0ABZ1BU88_9FIRM</name>
<dbReference type="InterPro" id="IPR004176">
    <property type="entry name" value="Clp_R_N"/>
</dbReference>
<organism evidence="4 5">
    <name type="scientific">Carboxydichorda subterranea</name>
    <dbReference type="NCBI Taxonomy" id="3109565"/>
    <lineage>
        <taxon>Bacteria</taxon>
        <taxon>Bacillati</taxon>
        <taxon>Bacillota</taxon>
        <taxon>Limnochordia</taxon>
        <taxon>Limnochordales</taxon>
        <taxon>Geochordaceae</taxon>
        <taxon>Carboxydichorda</taxon>
    </lineage>
</organism>
<evidence type="ECO:0000313" key="4">
    <source>
        <dbReference type="EMBL" id="WRP16362.1"/>
    </source>
</evidence>
<dbReference type="Pfam" id="PF02861">
    <property type="entry name" value="Clp_N"/>
    <property type="match status" value="2"/>
</dbReference>
<gene>
    <name evidence="4" type="ORF">U7230_09660</name>
</gene>
<keyword evidence="4" id="KW-0378">Hydrolase</keyword>
<evidence type="ECO:0000256" key="1">
    <source>
        <dbReference type="PROSITE-ProRule" id="PRU01251"/>
    </source>
</evidence>
<feature type="domain" description="Clp R" evidence="3">
    <location>
        <begin position="85"/>
        <end position="288"/>
    </location>
</feature>
<evidence type="ECO:0000256" key="2">
    <source>
        <dbReference type="SAM" id="MobiDB-lite"/>
    </source>
</evidence>
<accession>A0ABZ1BU88</accession>
<keyword evidence="4" id="KW-0645">Protease</keyword>
<dbReference type="InterPro" id="IPR036628">
    <property type="entry name" value="Clp_N_dom_sf"/>
</dbReference>
<keyword evidence="1" id="KW-0677">Repeat</keyword>
<dbReference type="SUPFAM" id="SSF81923">
    <property type="entry name" value="Double Clp-N motif"/>
    <property type="match status" value="2"/>
</dbReference>
<dbReference type="PROSITE" id="PS51903">
    <property type="entry name" value="CLP_R"/>
    <property type="match status" value="1"/>
</dbReference>
<dbReference type="EMBL" id="CP141615">
    <property type="protein sequence ID" value="WRP16362.1"/>
    <property type="molecule type" value="Genomic_DNA"/>
</dbReference>
<dbReference type="RefSeq" id="WP_324715634.1">
    <property type="nucleotide sequence ID" value="NZ_CP141615.1"/>
</dbReference>
<dbReference type="GO" id="GO:0008233">
    <property type="term" value="F:peptidase activity"/>
    <property type="evidence" value="ECO:0007669"/>
    <property type="project" value="UniProtKB-KW"/>
</dbReference>
<dbReference type="GO" id="GO:0006508">
    <property type="term" value="P:proteolysis"/>
    <property type="evidence" value="ECO:0007669"/>
    <property type="project" value="UniProtKB-KW"/>
</dbReference>